<comment type="subcellular location">
    <subcellularLocation>
        <location evidence="1">Golgi apparatus membrane</location>
        <topology evidence="1">Single-pass type II membrane protein</topology>
    </subcellularLocation>
</comment>
<dbReference type="Proteomes" id="UP000002630">
    <property type="component" value="Linkage Group LG06"/>
</dbReference>
<keyword evidence="9 11" id="KW-0472">Membrane</keyword>
<evidence type="ECO:0000256" key="9">
    <source>
        <dbReference type="ARBA" id="ARBA00023136"/>
    </source>
</evidence>
<feature type="region of interest" description="Disordered" evidence="10">
    <location>
        <begin position="218"/>
        <end position="244"/>
    </location>
</feature>
<keyword evidence="6" id="KW-0735">Signal-anchor</keyword>
<feature type="compositionally biased region" description="Low complexity" evidence="10">
    <location>
        <begin position="130"/>
        <end position="143"/>
    </location>
</feature>
<keyword evidence="5 11" id="KW-0812">Transmembrane</keyword>
<keyword evidence="8" id="KW-0333">Golgi apparatus</keyword>
<evidence type="ECO:0000256" key="10">
    <source>
        <dbReference type="SAM" id="MobiDB-lite"/>
    </source>
</evidence>
<organism evidence="12 13">
    <name type="scientific">Ectocarpus siliculosus</name>
    <name type="common">Brown alga</name>
    <name type="synonym">Conferva siliculosa</name>
    <dbReference type="NCBI Taxonomy" id="2880"/>
    <lineage>
        <taxon>Eukaryota</taxon>
        <taxon>Sar</taxon>
        <taxon>Stramenopiles</taxon>
        <taxon>Ochrophyta</taxon>
        <taxon>PX clade</taxon>
        <taxon>Phaeophyceae</taxon>
        <taxon>Ectocarpales</taxon>
        <taxon>Ectocarpaceae</taxon>
        <taxon>Ectocarpus</taxon>
    </lineage>
</organism>
<name>D8LT07_ECTSI</name>
<evidence type="ECO:0000313" key="13">
    <source>
        <dbReference type="Proteomes" id="UP000002630"/>
    </source>
</evidence>
<feature type="transmembrane region" description="Helical" evidence="11">
    <location>
        <begin position="193"/>
        <end position="214"/>
    </location>
</feature>
<evidence type="ECO:0000256" key="6">
    <source>
        <dbReference type="ARBA" id="ARBA00022968"/>
    </source>
</evidence>
<dbReference type="GO" id="GO:0016758">
    <property type="term" value="F:hexosyltransferase activity"/>
    <property type="evidence" value="ECO:0007669"/>
    <property type="project" value="InterPro"/>
</dbReference>
<dbReference type="PANTHER" id="PTHR11214">
    <property type="entry name" value="BETA-1,3-N-ACETYLGLUCOSAMINYLTRANSFERASE"/>
    <property type="match status" value="1"/>
</dbReference>
<protein>
    <submittedName>
        <fullName evidence="12">Beta-1,3-n-acetylglucosaminyltransferase, putative</fullName>
    </submittedName>
</protein>
<evidence type="ECO:0000313" key="12">
    <source>
        <dbReference type="EMBL" id="CBN75337.1"/>
    </source>
</evidence>
<keyword evidence="7 11" id="KW-1133">Transmembrane helix</keyword>
<comment type="similarity">
    <text evidence="2">Belongs to the glycosyltransferase 31 family.</text>
</comment>
<reference evidence="12 13" key="1">
    <citation type="journal article" date="2010" name="Nature">
        <title>The Ectocarpus genome and the independent evolution of multicellularity in brown algae.</title>
        <authorList>
            <person name="Cock J.M."/>
            <person name="Sterck L."/>
            <person name="Rouze P."/>
            <person name="Scornet D."/>
            <person name="Allen A.E."/>
            <person name="Amoutzias G."/>
            <person name="Anthouard V."/>
            <person name="Artiguenave F."/>
            <person name="Aury J.M."/>
            <person name="Badger J.H."/>
            <person name="Beszteri B."/>
            <person name="Billiau K."/>
            <person name="Bonnet E."/>
            <person name="Bothwell J.H."/>
            <person name="Bowler C."/>
            <person name="Boyen C."/>
            <person name="Brownlee C."/>
            <person name="Carrano C.J."/>
            <person name="Charrier B."/>
            <person name="Cho G.Y."/>
            <person name="Coelho S.M."/>
            <person name="Collen J."/>
            <person name="Corre E."/>
            <person name="Da Silva C."/>
            <person name="Delage L."/>
            <person name="Delaroque N."/>
            <person name="Dittami S.M."/>
            <person name="Doulbeau S."/>
            <person name="Elias M."/>
            <person name="Farnham G."/>
            <person name="Gachon C.M."/>
            <person name="Gschloessl B."/>
            <person name="Heesch S."/>
            <person name="Jabbari K."/>
            <person name="Jubin C."/>
            <person name="Kawai H."/>
            <person name="Kimura K."/>
            <person name="Kloareg B."/>
            <person name="Kupper F.C."/>
            <person name="Lang D."/>
            <person name="Le Bail A."/>
            <person name="Leblanc C."/>
            <person name="Lerouge P."/>
            <person name="Lohr M."/>
            <person name="Lopez P.J."/>
            <person name="Martens C."/>
            <person name="Maumus F."/>
            <person name="Michel G."/>
            <person name="Miranda-Saavedra D."/>
            <person name="Morales J."/>
            <person name="Moreau H."/>
            <person name="Motomura T."/>
            <person name="Nagasato C."/>
            <person name="Napoli C.A."/>
            <person name="Nelson D.R."/>
            <person name="Nyvall-Collen P."/>
            <person name="Peters A.F."/>
            <person name="Pommier C."/>
            <person name="Potin P."/>
            <person name="Poulain J."/>
            <person name="Quesneville H."/>
            <person name="Read B."/>
            <person name="Rensing S.A."/>
            <person name="Ritter A."/>
            <person name="Rousvoal S."/>
            <person name="Samanta M."/>
            <person name="Samson G."/>
            <person name="Schroeder D.C."/>
            <person name="Segurens B."/>
            <person name="Strittmatter M."/>
            <person name="Tonon T."/>
            <person name="Tregear J.W."/>
            <person name="Valentin K."/>
            <person name="von Dassow P."/>
            <person name="Yamagishi T."/>
            <person name="Van de Peer Y."/>
            <person name="Wincker P."/>
        </authorList>
    </citation>
    <scope>NUCLEOTIDE SEQUENCE [LARGE SCALE GENOMIC DNA]</scope>
    <source>
        <strain evidence="13">Ec32 / CCAP1310/4</strain>
    </source>
</reference>
<accession>D8LT07</accession>
<keyword evidence="13" id="KW-1185">Reference proteome</keyword>
<dbReference type="InterPro" id="IPR002659">
    <property type="entry name" value="Glyco_trans_31"/>
</dbReference>
<evidence type="ECO:0000256" key="7">
    <source>
        <dbReference type="ARBA" id="ARBA00022989"/>
    </source>
</evidence>
<dbReference type="InParanoid" id="D8LT07"/>
<dbReference type="PANTHER" id="PTHR11214:SF3">
    <property type="entry name" value="BETA-1,3-GALACTOSYLTRANSFERASE 6"/>
    <property type="match status" value="1"/>
</dbReference>
<dbReference type="EMBL" id="FN649014">
    <property type="protein sequence ID" value="CBN75337.1"/>
    <property type="molecule type" value="Genomic_DNA"/>
</dbReference>
<dbReference type="eggNOG" id="KOG2288">
    <property type="taxonomic scope" value="Eukaryota"/>
</dbReference>
<gene>
    <name evidence="12" type="ORF">Esi_0078_0080</name>
</gene>
<dbReference type="Gene3D" id="3.90.550.50">
    <property type="match status" value="1"/>
</dbReference>
<evidence type="ECO:0000256" key="2">
    <source>
        <dbReference type="ARBA" id="ARBA00008661"/>
    </source>
</evidence>
<feature type="compositionally biased region" description="Basic and acidic residues" evidence="10">
    <location>
        <begin position="295"/>
        <end position="308"/>
    </location>
</feature>
<feature type="region of interest" description="Disordered" evidence="10">
    <location>
        <begin position="281"/>
        <end position="331"/>
    </location>
</feature>
<evidence type="ECO:0000256" key="1">
    <source>
        <dbReference type="ARBA" id="ARBA00004323"/>
    </source>
</evidence>
<dbReference type="EMBL" id="FN649731">
    <property type="protein sequence ID" value="CBN75337.1"/>
    <property type="molecule type" value="Genomic_DNA"/>
</dbReference>
<keyword evidence="4" id="KW-0808">Transferase</keyword>
<evidence type="ECO:0000256" key="8">
    <source>
        <dbReference type="ARBA" id="ARBA00023034"/>
    </source>
</evidence>
<evidence type="ECO:0000256" key="3">
    <source>
        <dbReference type="ARBA" id="ARBA00022676"/>
    </source>
</evidence>
<dbReference type="AlphaFoldDB" id="D8LT07"/>
<keyword evidence="3" id="KW-0328">Glycosyltransferase</keyword>
<proteinExistence type="inferred from homology"/>
<dbReference type="STRING" id="2880.D8LT07"/>
<dbReference type="GO" id="GO:0000139">
    <property type="term" value="C:Golgi membrane"/>
    <property type="evidence" value="ECO:0007669"/>
    <property type="project" value="UniProtKB-SubCell"/>
</dbReference>
<feature type="region of interest" description="Disordered" evidence="10">
    <location>
        <begin position="49"/>
        <end position="146"/>
    </location>
</feature>
<dbReference type="GO" id="GO:0006493">
    <property type="term" value="P:protein O-linked glycosylation"/>
    <property type="evidence" value="ECO:0007669"/>
    <property type="project" value="TreeGrafter"/>
</dbReference>
<evidence type="ECO:0000256" key="11">
    <source>
        <dbReference type="SAM" id="Phobius"/>
    </source>
</evidence>
<dbReference type="Pfam" id="PF01762">
    <property type="entry name" value="Galactosyl_T"/>
    <property type="match status" value="1"/>
</dbReference>
<sequence length="637" mass="67875">MDPNRRTSAVHLRDSSDAAAAGATAAVPAASEAASEALSIHLLPSSYSAATPARSLPPRRHKRCGSSSAAAARETALEAPLLPSGGAQKRPGGSGGARPLASAPTAPADAPRGSRHYRASSASSGGGGTASSSSSSAAPAAASDGRRRLLRRTQRLLWAFWRRRRALAASLLGARSEIGGLSRLARHPLGRRLATAGAVLLAAAFWFSVIVAVAGPATGGRAAGDNNKGGDNPNGGGRDGDKGAADVSRSYYRRIPGEFAVGPSLADPWMVRDIEIATADWGLEGGGGGDASSEDDGRGGDAAGKDSTEGGEGEAAGSLGLGRRSGKRGTEWDGRVSSVVMGELEPVGTAKTRPKVDLLLTIFSGTTEADAAKRELLRQIYDKYEGWVKVGGPNSLTEGKNPEPREFTVSVVFVMSKETAPPEGELVGDILYVAVPEGYRNIVLKTKAMLCLVRHFDFDFLLKADDDSFVCLTRIASMLHDLDPEIRGKVYVGVPTACNQSTNPDYWNGRVMKNPDHRWFDSKYVQHTLGGLDCFPAYMQGAFYILAQPLVEHLYRGHEHLECFTNEDVTIGSWLMGVDREMVEMYNLRTSHLWDCLCARTQITVKTRKKHMFFHNCKGLSQLKLCGTRLLRPGVGC</sequence>
<dbReference type="OrthoDB" id="1158011at2759"/>
<evidence type="ECO:0000256" key="5">
    <source>
        <dbReference type="ARBA" id="ARBA00022692"/>
    </source>
</evidence>
<evidence type="ECO:0000256" key="4">
    <source>
        <dbReference type="ARBA" id="ARBA00022679"/>
    </source>
</evidence>